<feature type="compositionally biased region" description="Polar residues" evidence="1">
    <location>
        <begin position="353"/>
        <end position="364"/>
    </location>
</feature>
<feature type="region of interest" description="Disordered" evidence="1">
    <location>
        <begin position="649"/>
        <end position="713"/>
    </location>
</feature>
<feature type="compositionally biased region" description="Basic and acidic residues" evidence="1">
    <location>
        <begin position="961"/>
        <end position="970"/>
    </location>
</feature>
<sequence>MSGGDLHINHNQWDYLYNDTEQSDICLNNRQSIDHDINHLTFDHVSPSISTQQNPPLVTNENAFNYHTRSNEISSNVSDTYESFLKEGDLGLDEYNISDSPDFASPGTKNRYTHDSGCDYIQTGIEEDLPWLGENRLSQISEDSAGEISDDSNQEDADENESKCLDTESEEVDQRKSSHRNLDELSESFEVKVNDEAREDNISTQPKAKEYSSNYRSTIRKSQKSVSFQDSVGIIDDSESDELELIFSEKSFSFEENGSLVSDTSHQDIDGEDQQDVFDASTLRSESLDIYTDDHVDEYDSDWENYSSDGGSTLGSQRSRSSTSGSTVTNHNTDNSDSLDSFTTSFIPTYLDNQSTDFDSQPTEVDSKPIDFDSQQKEVDSKATDFDSQPTNEQPSYIESIAKEFRGTPSKDFYTFDNSRTLALYPDENGSDWKRPVSAKMTSREEVVNMEPNSLSMSKSFCQEVKYGNQNVVSLQISLQNIFQKSGHILGQYKEKLSTEQLKDFALNLTDFHESFVALSELFASCESLSQVINKDLKDIRHVTDDVCNLINRKFRDEDLVTWVDHTEKDHQEKERLEEERIATDKALLAKAAEARASSAKAVTIIAETDKIIADSETEAVEAELAAKRARELADDVIKAAEDARRAAEERRKAEMEAKRRADEKARVKAEEERQKKEEETKRIEAEARKRGTSFDVEKSREEEEKRKREAERKNPNNWPRYIYSIESEDFNPGIGCIIRSIKGSLDRDDIEVNRIDQITGGYQIHENEELISNIIVVKQMTDKNLEFEEPLSIVMPHCAPRSTTGREPVMKCYDDTAANWVELQTNDVMFDDIKDLRFVEARVTKLGKFVVVYRLKKEQFTFTKKGGKQSSTVDSRFTLTTKPGAFRYNLGVSTEIQPVDSNTVSELRQRDNEICGALLASTSIITMTWKQNTRLSKPITITLPCPPNPARIKRPSTAVNREKVAKQDARPQTARPASEYFKHTDDAKLEEELHLVIKDNTSGWLTVPDVVITQAKNKDIISLDITEPITRFVVLRTKMDLAEYQAEKMVSRLEKALLQRTIQLFLRQNTEDLNEILVSCANTNKIEKVLKRLDEEGYDEGPPLSKDIIVREGQVLELRFRGNLAPVTEHRTKIAFNSHINSQITFRVEELDKFAQRGFDSYRGFCQVFTDGLVPKVIQEQEERDTGKGRNNPKNTHVEMVEGEILLGELLMNIPKPEPEPPRPLVKAPVSIKPEGPVNEDVFRFISREVGDEWRKLAQYLNVRRMRIQAILRQNVNSERQQTIYDMLVSWAKRVPRAMDKVEMLCHALSVCGRGDLVEILRERNMEFKREKAFSAKDSYLRKAFIKISRDEKVSGNWKVLAKGLGLTDQTLRDIEGSRPTRQDRCFYSLQKWRDIKDSEATIPNLSQKLRECRYRVLAREVEAIG</sequence>
<dbReference type="SMART" id="SM00005">
    <property type="entry name" value="DEATH"/>
    <property type="match status" value="2"/>
</dbReference>
<evidence type="ECO:0000313" key="3">
    <source>
        <dbReference type="EMBL" id="ESO93353.1"/>
    </source>
</evidence>
<gene>
    <name evidence="3" type="ORF">LOTGIDRAFT_232757</name>
</gene>
<protein>
    <recommendedName>
        <fullName evidence="2">Death domain-containing protein</fullName>
    </recommendedName>
</protein>
<feature type="compositionally biased region" description="Polar residues" evidence="1">
    <location>
        <begin position="202"/>
        <end position="216"/>
    </location>
</feature>
<feature type="domain" description="Death" evidence="2">
    <location>
        <begin position="1240"/>
        <end position="1326"/>
    </location>
</feature>
<dbReference type="Gene3D" id="1.10.533.10">
    <property type="entry name" value="Death Domain, Fas"/>
    <property type="match status" value="2"/>
</dbReference>
<feature type="compositionally biased region" description="Basic and acidic residues" evidence="1">
    <location>
        <begin position="696"/>
        <end position="713"/>
    </location>
</feature>
<evidence type="ECO:0000256" key="1">
    <source>
        <dbReference type="SAM" id="MobiDB-lite"/>
    </source>
</evidence>
<keyword evidence="4" id="KW-1185">Reference proteome</keyword>
<reference evidence="3 4" key="1">
    <citation type="journal article" date="2013" name="Nature">
        <title>Insights into bilaterian evolution from three spiralian genomes.</title>
        <authorList>
            <person name="Simakov O."/>
            <person name="Marletaz F."/>
            <person name="Cho S.J."/>
            <person name="Edsinger-Gonzales E."/>
            <person name="Havlak P."/>
            <person name="Hellsten U."/>
            <person name="Kuo D.H."/>
            <person name="Larsson T."/>
            <person name="Lv J."/>
            <person name="Arendt D."/>
            <person name="Savage R."/>
            <person name="Osoegawa K."/>
            <person name="de Jong P."/>
            <person name="Grimwood J."/>
            <person name="Chapman J.A."/>
            <person name="Shapiro H."/>
            <person name="Aerts A."/>
            <person name="Otillar R.P."/>
            <person name="Terry A.Y."/>
            <person name="Boore J.L."/>
            <person name="Grigoriev I.V."/>
            <person name="Lindberg D.R."/>
            <person name="Seaver E.C."/>
            <person name="Weisblat D.A."/>
            <person name="Putnam N.H."/>
            <person name="Rokhsar D.S."/>
        </authorList>
    </citation>
    <scope>NUCLEOTIDE SEQUENCE [LARGE SCALE GENOMIC DNA]</scope>
</reference>
<accession>V3ZPR4</accession>
<dbReference type="InterPro" id="IPR000488">
    <property type="entry name" value="Death_dom"/>
</dbReference>
<feature type="region of interest" description="Disordered" evidence="1">
    <location>
        <begin position="289"/>
        <end position="340"/>
    </location>
</feature>
<feature type="region of interest" description="Disordered" evidence="1">
    <location>
        <begin position="947"/>
        <end position="977"/>
    </location>
</feature>
<evidence type="ECO:0000259" key="2">
    <source>
        <dbReference type="PROSITE" id="PS50017"/>
    </source>
</evidence>
<organism evidence="3 4">
    <name type="scientific">Lottia gigantea</name>
    <name type="common">Giant owl limpet</name>
    <dbReference type="NCBI Taxonomy" id="225164"/>
    <lineage>
        <taxon>Eukaryota</taxon>
        <taxon>Metazoa</taxon>
        <taxon>Spiralia</taxon>
        <taxon>Lophotrochozoa</taxon>
        <taxon>Mollusca</taxon>
        <taxon>Gastropoda</taxon>
        <taxon>Patellogastropoda</taxon>
        <taxon>Lottioidea</taxon>
        <taxon>Lottiidae</taxon>
        <taxon>Lottia</taxon>
    </lineage>
</organism>
<dbReference type="HOGENOM" id="CLU_252721_0_0_1"/>
<dbReference type="PANTHER" id="PTHR28336">
    <property type="entry name" value="BA1-643"/>
    <property type="match status" value="1"/>
</dbReference>
<feature type="compositionally biased region" description="Polar residues" evidence="1">
    <location>
        <begin position="330"/>
        <end position="340"/>
    </location>
</feature>
<dbReference type="GeneID" id="20249038"/>
<dbReference type="PROSITE" id="PS50017">
    <property type="entry name" value="DEATH_DOMAIN"/>
    <property type="match status" value="2"/>
</dbReference>
<feature type="compositionally biased region" description="Basic and acidic residues" evidence="1">
    <location>
        <begin position="649"/>
        <end position="690"/>
    </location>
</feature>
<evidence type="ECO:0000313" key="4">
    <source>
        <dbReference type="Proteomes" id="UP000030746"/>
    </source>
</evidence>
<dbReference type="OMA" id="MAYEDSR"/>
<feature type="compositionally biased region" description="Low complexity" evidence="1">
    <location>
        <begin position="310"/>
        <end position="329"/>
    </location>
</feature>
<dbReference type="EMBL" id="KB201931">
    <property type="protein sequence ID" value="ESO93353.1"/>
    <property type="molecule type" value="Genomic_DNA"/>
</dbReference>
<feature type="compositionally biased region" description="Polar residues" evidence="1">
    <location>
        <begin position="255"/>
        <end position="264"/>
    </location>
</feature>
<dbReference type="Pfam" id="PF00531">
    <property type="entry name" value="Death"/>
    <property type="match status" value="2"/>
</dbReference>
<feature type="region of interest" description="Disordered" evidence="1">
    <location>
        <begin position="353"/>
        <end position="393"/>
    </location>
</feature>
<dbReference type="CTD" id="20249038"/>
<dbReference type="KEGG" id="lgi:LOTGIDRAFT_232757"/>
<feature type="region of interest" description="Disordered" evidence="1">
    <location>
        <begin position="142"/>
        <end position="216"/>
    </location>
</feature>
<dbReference type="Proteomes" id="UP000030746">
    <property type="component" value="Unassembled WGS sequence"/>
</dbReference>
<dbReference type="Gene3D" id="2.60.220.30">
    <property type="match status" value="2"/>
</dbReference>
<dbReference type="GO" id="GO:0007165">
    <property type="term" value="P:signal transduction"/>
    <property type="evidence" value="ECO:0007669"/>
    <property type="project" value="InterPro"/>
</dbReference>
<dbReference type="CDD" id="cd01670">
    <property type="entry name" value="Death"/>
    <property type="match status" value="1"/>
</dbReference>
<dbReference type="SUPFAM" id="SSF47986">
    <property type="entry name" value="DEATH domain"/>
    <property type="match status" value="2"/>
</dbReference>
<proteinExistence type="predicted"/>
<feature type="compositionally biased region" description="Acidic residues" evidence="1">
    <location>
        <begin position="144"/>
        <end position="159"/>
    </location>
</feature>
<dbReference type="RefSeq" id="XP_009056048.1">
    <property type="nucleotide sequence ID" value="XM_009057800.1"/>
</dbReference>
<feature type="domain" description="Death" evidence="2">
    <location>
        <begin position="1358"/>
        <end position="1427"/>
    </location>
</feature>
<feature type="compositionally biased region" description="Basic and acidic residues" evidence="1">
    <location>
        <begin position="160"/>
        <end position="201"/>
    </location>
</feature>
<dbReference type="InterPro" id="IPR011029">
    <property type="entry name" value="DEATH-like_dom_sf"/>
</dbReference>
<name>V3ZPR4_LOTGI</name>
<feature type="region of interest" description="Disordered" evidence="1">
    <location>
        <begin position="255"/>
        <end position="275"/>
    </location>
</feature>
<dbReference type="PANTHER" id="PTHR28336:SF4">
    <property type="entry name" value="DEATH DOMAIN-CONTAINING PROTEIN 1"/>
    <property type="match status" value="1"/>
</dbReference>
<feature type="compositionally biased region" description="Basic and acidic residues" evidence="1">
    <location>
        <begin position="365"/>
        <end position="385"/>
    </location>
</feature>
<dbReference type="OrthoDB" id="6118651at2759"/>